<dbReference type="SUPFAM" id="SSF81442">
    <property type="entry name" value="Cytochrome c oxidase subunit I-like"/>
    <property type="match status" value="1"/>
</dbReference>
<keyword evidence="4" id="KW-1185">Reference proteome</keyword>
<dbReference type="Pfam" id="PF22085">
    <property type="entry name" value="NorB_cytochrome_c-like"/>
    <property type="match status" value="1"/>
</dbReference>
<evidence type="ECO:0000259" key="2">
    <source>
        <dbReference type="Pfam" id="PF22085"/>
    </source>
</evidence>
<reference evidence="3 4" key="1">
    <citation type="submission" date="2018-05" db="EMBL/GenBank/DDBJ databases">
        <title>Genome of Sphingosinicella humi QZX222.</title>
        <authorList>
            <person name="Qiao Z."/>
            <person name="Wang G."/>
        </authorList>
    </citation>
    <scope>NUCLEOTIDE SEQUENCE [LARGE SCALE GENOMIC DNA]</scope>
    <source>
        <strain evidence="3 4">QZX222</strain>
    </source>
</reference>
<dbReference type="InterPro" id="IPR054309">
    <property type="entry name" value="NorB_cytochrome_c-like"/>
</dbReference>
<feature type="transmembrane region" description="Helical" evidence="1">
    <location>
        <begin position="628"/>
        <end position="647"/>
    </location>
</feature>
<proteinExistence type="predicted"/>
<dbReference type="GO" id="GO:0009060">
    <property type="term" value="P:aerobic respiration"/>
    <property type="evidence" value="ECO:0007669"/>
    <property type="project" value="InterPro"/>
</dbReference>
<feature type="transmembrane region" description="Helical" evidence="1">
    <location>
        <begin position="229"/>
        <end position="249"/>
    </location>
</feature>
<keyword evidence="1" id="KW-1133">Transmembrane helix</keyword>
<feature type="transmembrane region" description="Helical" evidence="1">
    <location>
        <begin position="411"/>
        <end position="432"/>
    </location>
</feature>
<feature type="transmembrane region" description="Helical" evidence="1">
    <location>
        <begin position="364"/>
        <end position="386"/>
    </location>
</feature>
<dbReference type="RefSeq" id="WP_109269882.1">
    <property type="nucleotide sequence ID" value="NZ_QFFF01000001.1"/>
</dbReference>
<feature type="transmembrane region" description="Helical" evidence="1">
    <location>
        <begin position="515"/>
        <end position="533"/>
    </location>
</feature>
<organism evidence="3 4">
    <name type="scientific">Allosphingosinicella humi</name>
    <dbReference type="NCBI Taxonomy" id="2068657"/>
    <lineage>
        <taxon>Bacteria</taxon>
        <taxon>Pseudomonadati</taxon>
        <taxon>Pseudomonadota</taxon>
        <taxon>Alphaproteobacteria</taxon>
        <taxon>Sphingomonadales</taxon>
        <taxon>Sphingomonadaceae</taxon>
        <taxon>Allosphingosinicella</taxon>
    </lineage>
</organism>
<feature type="domain" description="Nitric oxide reductase subunit B cytochrome c-like" evidence="2">
    <location>
        <begin position="37"/>
        <end position="217"/>
    </location>
</feature>
<feature type="transmembrane region" description="Helical" evidence="1">
    <location>
        <begin position="485"/>
        <end position="508"/>
    </location>
</feature>
<gene>
    <name evidence="3" type="ORF">DF286_01800</name>
</gene>
<protein>
    <submittedName>
        <fullName evidence="3">Nitric oxide reductase large subunit</fullName>
    </submittedName>
</protein>
<dbReference type="Gene3D" id="1.20.210.10">
    <property type="entry name" value="Cytochrome c oxidase-like, subunit I domain"/>
    <property type="match status" value="1"/>
</dbReference>
<dbReference type="GO" id="GO:0020037">
    <property type="term" value="F:heme binding"/>
    <property type="evidence" value="ECO:0007669"/>
    <property type="project" value="InterPro"/>
</dbReference>
<feature type="transmembrane region" description="Helical" evidence="1">
    <location>
        <begin position="333"/>
        <end position="352"/>
    </location>
</feature>
<dbReference type="Proteomes" id="UP000245916">
    <property type="component" value="Unassembled WGS sequence"/>
</dbReference>
<feature type="transmembrane region" description="Helical" evidence="1">
    <location>
        <begin position="585"/>
        <end position="608"/>
    </location>
</feature>
<dbReference type="PANTHER" id="PTHR10422:SF38">
    <property type="entry name" value="CYTOCHROME B SUBUNIT OF NITRIC OXIDE REDUCTASE"/>
    <property type="match status" value="1"/>
</dbReference>
<feature type="transmembrane region" description="Helical" evidence="1">
    <location>
        <begin position="722"/>
        <end position="740"/>
    </location>
</feature>
<keyword evidence="1" id="KW-0812">Transmembrane</keyword>
<evidence type="ECO:0000256" key="1">
    <source>
        <dbReference type="SAM" id="Phobius"/>
    </source>
</evidence>
<feature type="transmembrane region" description="Helical" evidence="1">
    <location>
        <begin position="667"/>
        <end position="689"/>
    </location>
</feature>
<dbReference type="GO" id="GO:0016020">
    <property type="term" value="C:membrane"/>
    <property type="evidence" value="ECO:0007669"/>
    <property type="project" value="InterPro"/>
</dbReference>
<feature type="transmembrane region" description="Helical" evidence="1">
    <location>
        <begin position="545"/>
        <end position="565"/>
    </location>
</feature>
<evidence type="ECO:0000313" key="4">
    <source>
        <dbReference type="Proteomes" id="UP000245916"/>
    </source>
</evidence>
<sequence length="757" mass="83794">MEYSKKLWLWLGGIFVLSFAVLGLIGREIYVKAPPVPEMVATASGETLYTRADIQTGREVWQTLGGMQLGSVWGHGGYVAPDWGADWLHREAIALLDIWARAEGVKDFASLDAEAQAGLKERLKRELRTNSYDEATGTITVSEARAEAIAAVADHYATLFSSDPALKELRVQYAIPEKSITQARQREQLGAFFFWTAWTSVTERPGDTITYTNNWPHEPLVGNTPSAALGIWSIASVLFLIAGIGWLLWYQARRGEEEHAAAPARDPLLSMKPTPSMKATTKYFVTVMGLFLAQVLLGAITAHYAVEGQEFYGYNISELIPYALTRTWHTQLGIFWIAVAWLATGLYVAPMLSGHEPKYQKLGVNLLFGALLVVVVGSFAGEWMAIQQKLGHGANFWFGHMGYEFVDLGRFWAILLFVGLMIWLTLVGRALWPALKTKSDSRGLIGMVFVSTVCIGLFFGAALTWGRHSPLSMIEYFRWWVVHLWVEGFFEVFATAVIALIFAGLGLVRARAANTAVVFSTAVFLTGGILGTLHHLYFSGTTTPIIAWGAMFSALEVVPLSLLGVEAFHNYRMTRAAPWVDTYKWPILFFVAVAFWNLVGAGVLGFAINPPISLYYIQGLNMTPSHAHAALFGVYGMLGIGLMLFCLRTAFRDGVWSDRLLKPTFWALNGGLAMMVFMSLVPAGLYQAWHSITTSFWYARSPEIIHSTVMETLVWLRVPGDIVFSIGVLTLALFMLRLLAGKRRATIDAEPALVPAE</sequence>
<evidence type="ECO:0000313" key="3">
    <source>
        <dbReference type="EMBL" id="PWG01743.1"/>
    </source>
</evidence>
<dbReference type="GO" id="GO:0004129">
    <property type="term" value="F:cytochrome-c oxidase activity"/>
    <property type="evidence" value="ECO:0007669"/>
    <property type="project" value="InterPro"/>
</dbReference>
<feature type="transmembrane region" description="Helical" evidence="1">
    <location>
        <begin position="7"/>
        <end position="26"/>
    </location>
</feature>
<name>A0A2U2J088_9SPHN</name>
<dbReference type="PANTHER" id="PTHR10422">
    <property type="entry name" value="CYTOCHROME C OXIDASE SUBUNIT 1"/>
    <property type="match status" value="1"/>
</dbReference>
<accession>A0A2U2J088</accession>
<feature type="transmembrane region" description="Helical" evidence="1">
    <location>
        <begin position="444"/>
        <end position="465"/>
    </location>
</feature>
<dbReference type="AlphaFoldDB" id="A0A2U2J088"/>
<dbReference type="OrthoDB" id="9767153at2"/>
<dbReference type="InterPro" id="IPR000883">
    <property type="entry name" value="Cyt_C_Oxase_1"/>
</dbReference>
<feature type="transmembrane region" description="Helical" evidence="1">
    <location>
        <begin position="283"/>
        <end position="306"/>
    </location>
</feature>
<keyword evidence="1" id="KW-0472">Membrane</keyword>
<dbReference type="InterPro" id="IPR036927">
    <property type="entry name" value="Cyt_c_oxase-like_su1_sf"/>
</dbReference>
<comment type="caution">
    <text evidence="3">The sequence shown here is derived from an EMBL/GenBank/DDBJ whole genome shotgun (WGS) entry which is preliminary data.</text>
</comment>
<dbReference type="EMBL" id="QFFF01000001">
    <property type="protein sequence ID" value="PWG01743.1"/>
    <property type="molecule type" value="Genomic_DNA"/>
</dbReference>
<dbReference type="Pfam" id="PF00115">
    <property type="entry name" value="COX1"/>
    <property type="match status" value="1"/>
</dbReference>